<dbReference type="AlphaFoldDB" id="A0A7W6K9E7"/>
<dbReference type="Gene3D" id="1.20.120.330">
    <property type="entry name" value="Nucleotidyltransferases domain 2"/>
    <property type="match status" value="1"/>
</dbReference>
<comment type="caution">
    <text evidence="3">The sequence shown here is derived from an EMBL/GenBank/DDBJ whole genome shotgun (WGS) entry which is preliminary data.</text>
</comment>
<evidence type="ECO:0000313" key="4">
    <source>
        <dbReference type="Proteomes" id="UP000532273"/>
    </source>
</evidence>
<reference evidence="5" key="2">
    <citation type="journal article" date="2019" name="Int. J. Syst. Evol. Microbiol.">
        <title>The Global Catalogue of Microorganisms (GCM) 10K type strain sequencing project: providing services to taxonomists for standard genome sequencing and annotation.</title>
        <authorList>
            <consortium name="The Broad Institute Genomics Platform"/>
            <consortium name="The Broad Institute Genome Sequencing Center for Infectious Disease"/>
            <person name="Wu L."/>
            <person name="Ma J."/>
        </authorList>
    </citation>
    <scope>NUCLEOTIDE SEQUENCE [LARGE SCALE GENOMIC DNA]</scope>
    <source>
        <strain evidence="5">CGMCC 1.15287</strain>
    </source>
</reference>
<reference evidence="2" key="4">
    <citation type="submission" date="2024-05" db="EMBL/GenBank/DDBJ databases">
        <authorList>
            <person name="Sun Q."/>
            <person name="Zhou Y."/>
        </authorList>
    </citation>
    <scope>NUCLEOTIDE SEQUENCE</scope>
    <source>
        <strain evidence="2">CGMCC 1.15287</strain>
    </source>
</reference>
<evidence type="ECO:0000313" key="3">
    <source>
        <dbReference type="EMBL" id="MBB4107517.1"/>
    </source>
</evidence>
<feature type="domain" description="HEPN" evidence="1">
    <location>
        <begin position="142"/>
        <end position="261"/>
    </location>
</feature>
<sequence>MKVIIMRSKSLNLGHEALKEERMMRLLKGITAAVPVQYIYLHYNFLAGKAAREILILVSFKHVRILNELTPILNIIFSGQMELGYRVFHVHEVEQALLEGSLFFYYATAAQNCLFSKSGIFLNSGAPKLIAGQVSAMYQNGIDKANKFLSGATFYFKRQNFEYCAFMLHQVFDLMYRAIEMLVMGKDKRTHRIKIHQLYIKPYVKPLSGLFNCSEEEAGLLHLLDEAYLAVRYENNYKITEPEVVRLFEKADLLYVFAEQVYQGVMNRHFDQQVGGIDVR</sequence>
<evidence type="ECO:0000313" key="5">
    <source>
        <dbReference type="Proteomes" id="UP000642938"/>
    </source>
</evidence>
<organism evidence="3 4">
    <name type="scientific">Pedobacter zeae</name>
    <dbReference type="NCBI Taxonomy" id="1737356"/>
    <lineage>
        <taxon>Bacteria</taxon>
        <taxon>Pseudomonadati</taxon>
        <taxon>Bacteroidota</taxon>
        <taxon>Sphingobacteriia</taxon>
        <taxon>Sphingobacteriales</taxon>
        <taxon>Sphingobacteriaceae</taxon>
        <taxon>Pedobacter</taxon>
    </lineage>
</organism>
<dbReference type="Pfam" id="PF05168">
    <property type="entry name" value="HEPN"/>
    <property type="match status" value="1"/>
</dbReference>
<proteinExistence type="predicted"/>
<dbReference type="SUPFAM" id="SSF81593">
    <property type="entry name" value="Nucleotidyltransferase substrate binding subunit/domain"/>
    <property type="match status" value="1"/>
</dbReference>
<evidence type="ECO:0000259" key="1">
    <source>
        <dbReference type="PROSITE" id="PS50910"/>
    </source>
</evidence>
<evidence type="ECO:0000313" key="2">
    <source>
        <dbReference type="EMBL" id="GGG98851.1"/>
    </source>
</evidence>
<reference evidence="3 4" key="3">
    <citation type="submission" date="2020-08" db="EMBL/GenBank/DDBJ databases">
        <title>Genomic Encyclopedia of Type Strains, Phase IV (KMG-IV): sequencing the most valuable type-strain genomes for metagenomic binning, comparative biology and taxonomic classification.</title>
        <authorList>
            <person name="Goeker M."/>
        </authorList>
    </citation>
    <scope>NUCLEOTIDE SEQUENCE [LARGE SCALE GENOMIC DNA]</scope>
    <source>
        <strain evidence="3 4">DSM 100774</strain>
    </source>
</reference>
<dbReference type="EMBL" id="BMHZ01000001">
    <property type="protein sequence ID" value="GGG98851.1"/>
    <property type="molecule type" value="Genomic_DNA"/>
</dbReference>
<reference evidence="2" key="1">
    <citation type="journal article" date="2014" name="Int. J. Syst. Evol. Microbiol.">
        <title>Complete genome of a new Firmicutes species belonging to the dominant human colonic microbiota ('Ruminococcus bicirculans') reveals two chromosomes and a selective capacity to utilize plant glucans.</title>
        <authorList>
            <consortium name="NISC Comparative Sequencing Program"/>
            <person name="Wegmann U."/>
            <person name="Louis P."/>
            <person name="Goesmann A."/>
            <person name="Henrissat B."/>
            <person name="Duncan S.H."/>
            <person name="Flint H.J."/>
        </authorList>
    </citation>
    <scope>NUCLEOTIDE SEQUENCE</scope>
    <source>
        <strain evidence="2">CGMCC 1.15287</strain>
    </source>
</reference>
<dbReference type="PROSITE" id="PS50910">
    <property type="entry name" value="HEPN"/>
    <property type="match status" value="1"/>
</dbReference>
<dbReference type="RefSeq" id="WP_183761634.1">
    <property type="nucleotide sequence ID" value="NZ_BMHZ01000001.1"/>
</dbReference>
<dbReference type="Proteomes" id="UP000642938">
    <property type="component" value="Unassembled WGS sequence"/>
</dbReference>
<dbReference type="InterPro" id="IPR007842">
    <property type="entry name" value="HEPN_dom"/>
</dbReference>
<dbReference type="Proteomes" id="UP000532273">
    <property type="component" value="Unassembled WGS sequence"/>
</dbReference>
<gene>
    <name evidence="2" type="ORF">GCM10007422_11290</name>
    <name evidence="3" type="ORF">GGQ60_001498</name>
</gene>
<name>A0A7W6K9E7_9SPHI</name>
<keyword evidence="5" id="KW-1185">Reference proteome</keyword>
<dbReference type="EMBL" id="JACIEF010000002">
    <property type="protein sequence ID" value="MBB4107517.1"/>
    <property type="molecule type" value="Genomic_DNA"/>
</dbReference>
<protein>
    <submittedName>
        <fullName evidence="3">HEPN domain-containing protein</fullName>
    </submittedName>
</protein>
<accession>A0A7W6K9E7</accession>